<keyword evidence="3" id="KW-1133">Transmembrane helix</keyword>
<keyword evidence="5" id="KW-1185">Reference proteome</keyword>
<feature type="transmembrane region" description="Helical" evidence="3">
    <location>
        <begin position="784"/>
        <end position="804"/>
    </location>
</feature>
<dbReference type="EMBL" id="CAJNNV010009005">
    <property type="protein sequence ID" value="CAE8596909.1"/>
    <property type="molecule type" value="Genomic_DNA"/>
</dbReference>
<proteinExistence type="predicted"/>
<dbReference type="GO" id="GO:0098703">
    <property type="term" value="P:calcium ion import across plasma membrane"/>
    <property type="evidence" value="ECO:0007669"/>
    <property type="project" value="TreeGrafter"/>
</dbReference>
<evidence type="ECO:0008006" key="6">
    <source>
        <dbReference type="Google" id="ProtNLM"/>
    </source>
</evidence>
<dbReference type="GO" id="GO:0005886">
    <property type="term" value="C:plasma membrane"/>
    <property type="evidence" value="ECO:0007669"/>
    <property type="project" value="TreeGrafter"/>
</dbReference>
<dbReference type="AlphaFoldDB" id="A0A813EEB9"/>
<dbReference type="GO" id="GO:0020037">
    <property type="term" value="F:heme binding"/>
    <property type="evidence" value="ECO:0007669"/>
    <property type="project" value="InterPro"/>
</dbReference>
<feature type="transmembrane region" description="Helical" evidence="3">
    <location>
        <begin position="681"/>
        <end position="703"/>
    </location>
</feature>
<dbReference type="PANTHER" id="PTHR10582">
    <property type="entry name" value="TRANSIENT RECEPTOR POTENTIAL ION CHANNEL PROTEIN"/>
    <property type="match status" value="1"/>
</dbReference>
<keyword evidence="1" id="KW-0677">Repeat</keyword>
<dbReference type="Gene3D" id="1.10.490.10">
    <property type="entry name" value="Globins"/>
    <property type="match status" value="1"/>
</dbReference>
<dbReference type="Proteomes" id="UP000654075">
    <property type="component" value="Unassembled WGS sequence"/>
</dbReference>
<dbReference type="OrthoDB" id="436496at2759"/>
<gene>
    <name evidence="4" type="ORF">PGLA1383_LOCUS15366</name>
</gene>
<accession>A0A813EEB9</accession>
<dbReference type="InterPro" id="IPR024862">
    <property type="entry name" value="TRPV"/>
</dbReference>
<dbReference type="SUPFAM" id="SSF46458">
    <property type="entry name" value="Globin-like"/>
    <property type="match status" value="1"/>
</dbReference>
<feature type="region of interest" description="Disordered" evidence="2">
    <location>
        <begin position="64"/>
        <end position="87"/>
    </location>
</feature>
<evidence type="ECO:0000313" key="4">
    <source>
        <dbReference type="EMBL" id="CAE8596909.1"/>
    </source>
</evidence>
<dbReference type="InterPro" id="IPR009050">
    <property type="entry name" value="Globin-like_sf"/>
</dbReference>
<feature type="transmembrane region" description="Helical" evidence="3">
    <location>
        <begin position="600"/>
        <end position="620"/>
    </location>
</feature>
<keyword evidence="3" id="KW-0472">Membrane</keyword>
<dbReference type="PANTHER" id="PTHR10582:SF2">
    <property type="entry name" value="INACTIVE"/>
    <property type="match status" value="1"/>
</dbReference>
<reference evidence="4" key="1">
    <citation type="submission" date="2021-02" db="EMBL/GenBank/DDBJ databases">
        <authorList>
            <person name="Dougan E. K."/>
            <person name="Rhodes N."/>
            <person name="Thang M."/>
            <person name="Chan C."/>
        </authorList>
    </citation>
    <scope>NUCLEOTIDE SEQUENCE</scope>
</reference>
<dbReference type="GO" id="GO:0005216">
    <property type="term" value="F:monoatomic ion channel activity"/>
    <property type="evidence" value="ECO:0007669"/>
    <property type="project" value="InterPro"/>
</dbReference>
<protein>
    <recommendedName>
        <fullName evidence="6">Ion transport domain-containing protein</fullName>
    </recommendedName>
</protein>
<comment type="caution">
    <text evidence="4">The sequence shown here is derived from an EMBL/GenBank/DDBJ whole genome shotgun (WGS) entry which is preliminary data.</text>
</comment>
<feature type="compositionally biased region" description="Basic and acidic residues" evidence="2">
    <location>
        <begin position="77"/>
        <end position="86"/>
    </location>
</feature>
<evidence type="ECO:0000256" key="2">
    <source>
        <dbReference type="SAM" id="MobiDB-lite"/>
    </source>
</evidence>
<feature type="transmembrane region" description="Helical" evidence="3">
    <location>
        <begin position="640"/>
        <end position="661"/>
    </location>
</feature>
<evidence type="ECO:0000256" key="1">
    <source>
        <dbReference type="ARBA" id="ARBA00022737"/>
    </source>
</evidence>
<evidence type="ECO:0000313" key="5">
    <source>
        <dbReference type="Proteomes" id="UP000654075"/>
    </source>
</evidence>
<name>A0A813EEB9_POLGL</name>
<dbReference type="GO" id="GO:0019825">
    <property type="term" value="F:oxygen binding"/>
    <property type="evidence" value="ECO:0007669"/>
    <property type="project" value="InterPro"/>
</dbReference>
<organism evidence="4 5">
    <name type="scientific">Polarella glacialis</name>
    <name type="common">Dinoflagellate</name>
    <dbReference type="NCBI Taxonomy" id="89957"/>
    <lineage>
        <taxon>Eukaryota</taxon>
        <taxon>Sar</taxon>
        <taxon>Alveolata</taxon>
        <taxon>Dinophyceae</taxon>
        <taxon>Suessiales</taxon>
        <taxon>Suessiaceae</taxon>
        <taxon>Polarella</taxon>
    </lineage>
</organism>
<feature type="transmembrane region" description="Helical" evidence="3">
    <location>
        <begin position="514"/>
        <end position="530"/>
    </location>
</feature>
<feature type="transmembrane region" description="Helical" evidence="3">
    <location>
        <begin position="551"/>
        <end position="570"/>
    </location>
</feature>
<evidence type="ECO:0000256" key="3">
    <source>
        <dbReference type="SAM" id="Phobius"/>
    </source>
</evidence>
<keyword evidence="3" id="KW-0812">Transmembrane</keyword>
<sequence length="840" mass="94856">MSSLGRNSLAAFLGYVGGSYIFIRVNYAERIKIIIKSWAIANKKTEEEVAVDGLVVEENEPAECEATLQDEGPGKTADLEKGHDNKLNNNAGMTVPTTFSEMFTFNSAVMGFGSDVWMEAVLDSFDSIVMNVANSYRLQEECDVLSIRLAKFNKGSIRLSAYKAVMLASLRSLVPKEWNSTYEVAWGWFWENVERMLQANLGRPAVMEIALTRFMNSLDDSTRDKVRRLIFVTFFQMAPAGQEMFKQSTTRLHFIADKVLEMTVDILRDPQRMCEDVSALGLRHVGYAPPTELFGPFVSSCIEVVRNLTQDEKLEDAFSWSLGLISRMLVRTILEGSTIVMKAININSSTQLKSAVDCAPRGKRAVWMLNITVGTQSISPLMWSIESGALDAAQGIIKDLLTVRADRDRYYYAAEELFTRHPDIVYRLCQEARSLVSHLLDGLIWRSRTTENGKRRVNYYIKHILVGEDGRLNDAMSWIADLGDPKLVRHPVLVLTSDIVWNGPAYFCFLTCKVWLVFTLVAFMTAQSILSMYGKNAHGFEVGNATREAQFALRLFVYLFCMGQLAIYHIRASAKAYKGKKVFKLCCLRVPEYLTAFQEWISLVQCIALIFMVSTCPKLYCMVHWHDQEDAFLGAEEIRITYSILSVTTMLIFFLRMTDFAVMNNTLSAYLIMAFSCLKEVFLFIVALFCVIFAFSASTLALFQSTPHFKDIPTAALSYLEMSFALFDPNEYEKIHGTVLIFILVVLFQICIFVFLLNLLIAQLCSVHRSMYDDIVGHARMQRIVTIYATLPYVAVPLLTKWIGSLKLDQKLEFGLGDVGLAGQGCPKTPSYTKQTTCCK</sequence>
<feature type="transmembrane region" description="Helical" evidence="3">
    <location>
        <begin position="739"/>
        <end position="764"/>
    </location>
</feature>
<dbReference type="InterPro" id="IPR012292">
    <property type="entry name" value="Globin/Proto"/>
</dbReference>